<keyword evidence="3" id="KW-0808">Transferase</keyword>
<dbReference type="EMBL" id="CP085083">
    <property type="protein sequence ID" value="WDZ51801.1"/>
    <property type="molecule type" value="Genomic_DNA"/>
</dbReference>
<reference evidence="3" key="2">
    <citation type="submission" date="2023-02" db="EMBL/GenBank/DDBJ databases">
        <authorList>
            <person name="Huang Y."/>
            <person name="Zhang Y."/>
            <person name="Zhang T."/>
            <person name="Wang J."/>
        </authorList>
    </citation>
    <scope>NUCLEOTIDE SEQUENCE</scope>
    <source>
        <strain evidence="3">KJ-1</strain>
    </source>
</reference>
<dbReference type="InterPro" id="IPR043128">
    <property type="entry name" value="Rev_trsase/Diguanyl_cyclase"/>
</dbReference>
<organism evidence="3 4">
    <name type="scientific">Acinetobacter vivianii</name>
    <dbReference type="NCBI Taxonomy" id="1776742"/>
    <lineage>
        <taxon>Bacteria</taxon>
        <taxon>Pseudomonadati</taxon>
        <taxon>Pseudomonadota</taxon>
        <taxon>Gammaproteobacteria</taxon>
        <taxon>Moraxellales</taxon>
        <taxon>Moraxellaceae</taxon>
        <taxon>Acinetobacter</taxon>
    </lineage>
</organism>
<protein>
    <submittedName>
        <fullName evidence="3">Reverse transcriptase domain-containing protein</fullName>
    </submittedName>
</protein>
<keyword evidence="3" id="KW-0695">RNA-directed DNA polymerase</keyword>
<evidence type="ECO:0000256" key="1">
    <source>
        <dbReference type="ARBA" id="ARBA00034120"/>
    </source>
</evidence>
<evidence type="ECO:0000313" key="3">
    <source>
        <dbReference type="EMBL" id="WDZ51801.1"/>
    </source>
</evidence>
<comment type="similarity">
    <text evidence="1">Belongs to the bacterial reverse transcriptase family.</text>
</comment>
<name>A0AAJ6P5V4_9GAMM</name>
<gene>
    <name evidence="3" type="ORF">LF296_03115</name>
</gene>
<accession>A0AAJ6P5V4</accession>
<dbReference type="Proteomes" id="UP001199528">
    <property type="component" value="Chromosome"/>
</dbReference>
<dbReference type="InterPro" id="IPR043502">
    <property type="entry name" value="DNA/RNA_pol_sf"/>
</dbReference>
<feature type="domain" description="Reverse transcriptase" evidence="2">
    <location>
        <begin position="1"/>
        <end position="195"/>
    </location>
</feature>
<keyword evidence="3" id="KW-0548">Nucleotidyltransferase</keyword>
<dbReference type="SUPFAM" id="SSF56672">
    <property type="entry name" value="DNA/RNA polymerases"/>
    <property type="match status" value="1"/>
</dbReference>
<reference evidence="3" key="1">
    <citation type="journal article" date="2022" name="Front Environ Sci">
        <title>Complete genome sequence analysis of a novel alkane-degrading bacterial strain, Acinetobacter vivianii KJ-1, and its diesel degradation ability.</title>
        <authorList>
            <person name="Zhang Y."/>
            <person name="Song F."/>
            <person name="Wang J."/>
            <person name="Zhao Q."/>
            <person name="Zheng L."/>
            <person name="Wang Z."/>
            <person name="Zhang X."/>
            <person name="Gao Y."/>
            <person name="Chen G."/>
            <person name="Huang Y."/>
        </authorList>
    </citation>
    <scope>NUCLEOTIDE SEQUENCE</scope>
    <source>
        <strain evidence="3">KJ-1</strain>
    </source>
</reference>
<dbReference type="InterPro" id="IPR000477">
    <property type="entry name" value="RT_dom"/>
</dbReference>
<dbReference type="KEGG" id="aviv:LF296_03115"/>
<dbReference type="Gene3D" id="3.30.70.270">
    <property type="match status" value="1"/>
</dbReference>
<dbReference type="Pfam" id="PF00078">
    <property type="entry name" value="RVT_1"/>
    <property type="match status" value="1"/>
</dbReference>
<sequence>MWSAQDALVLKWVALRVAHYLPAHDLCHHLKGRGCHHSLSLVTAALYKGQYQFVYRSDIRGYYQNIRKETLAGLIPQWVPDPVLCNLMTQFIYYSVEQGGVFHTPTHGISRGCALSPLLGGSLLHHVDAWFASRKNVFYVRYMDDFLLLTESRWALRHAIRQLHQFMQPEGFAMHPDKTQIGRLANGFDWVGMWISPSEQSIAPRALENHQKHRLRLYEQARRRGLSESAANDRVQVYVIRWEKWAANLLRITYQEQNNVS</sequence>
<dbReference type="PANTHER" id="PTHR34047:SF8">
    <property type="entry name" value="PROTEIN YKFC"/>
    <property type="match status" value="1"/>
</dbReference>
<dbReference type="GO" id="GO:0003964">
    <property type="term" value="F:RNA-directed DNA polymerase activity"/>
    <property type="evidence" value="ECO:0007669"/>
    <property type="project" value="UniProtKB-KW"/>
</dbReference>
<evidence type="ECO:0000313" key="4">
    <source>
        <dbReference type="Proteomes" id="UP001199528"/>
    </source>
</evidence>
<dbReference type="InterPro" id="IPR051083">
    <property type="entry name" value="GrpII_Intron_Splice-Mob/Def"/>
</dbReference>
<evidence type="ECO:0000259" key="2">
    <source>
        <dbReference type="PROSITE" id="PS50878"/>
    </source>
</evidence>
<dbReference type="RefSeq" id="WP_272655469.1">
    <property type="nucleotide sequence ID" value="NZ_CP085083.1"/>
</dbReference>
<dbReference type="AlphaFoldDB" id="A0AAJ6P5V4"/>
<dbReference type="PANTHER" id="PTHR34047">
    <property type="entry name" value="NUCLEAR INTRON MATURASE 1, MITOCHONDRIAL-RELATED"/>
    <property type="match status" value="1"/>
</dbReference>
<dbReference type="PROSITE" id="PS50878">
    <property type="entry name" value="RT_POL"/>
    <property type="match status" value="1"/>
</dbReference>
<proteinExistence type="inferred from homology"/>